<dbReference type="Proteomes" id="UP000388235">
    <property type="component" value="Chromosome"/>
</dbReference>
<evidence type="ECO:0000259" key="1">
    <source>
        <dbReference type="Pfam" id="PF14403"/>
    </source>
</evidence>
<reference evidence="2 3" key="1">
    <citation type="submission" date="2019-11" db="EMBL/GenBank/DDBJ databases">
        <authorList>
            <person name="Khan S.A."/>
            <person name="Jeon C.O."/>
            <person name="Chun B.H."/>
        </authorList>
    </citation>
    <scope>NUCLEOTIDE SEQUENCE [LARGE SCALE GENOMIC DNA]</scope>
    <source>
        <strain evidence="2 3">IMCC 1097</strain>
    </source>
</reference>
<dbReference type="KEGG" id="llp:GH975_03340"/>
<keyword evidence="3" id="KW-1185">Reference proteome</keyword>
<dbReference type="PIRSF" id="PIRSF005522">
    <property type="entry name" value="UCP005522"/>
    <property type="match status" value="1"/>
</dbReference>
<gene>
    <name evidence="2" type="ORF">GH975_03340</name>
</gene>
<organism evidence="2 3">
    <name type="scientific">Litorivicinus lipolyticus</name>
    <dbReference type="NCBI Taxonomy" id="418701"/>
    <lineage>
        <taxon>Bacteria</taxon>
        <taxon>Pseudomonadati</taxon>
        <taxon>Pseudomonadota</taxon>
        <taxon>Gammaproteobacteria</taxon>
        <taxon>Oceanospirillales</taxon>
        <taxon>Litorivicinaceae</taxon>
        <taxon>Litorivicinus</taxon>
    </lineage>
</organism>
<name>A0A5Q2QBK2_9GAMM</name>
<protein>
    <submittedName>
        <fullName evidence="2">Circularly permuted type 2 ATP-grasp protein</fullName>
    </submittedName>
</protein>
<dbReference type="EMBL" id="CP045871">
    <property type="protein sequence ID" value="QGG79652.1"/>
    <property type="molecule type" value="Genomic_DNA"/>
</dbReference>
<dbReference type="PANTHER" id="PTHR34595:SF7">
    <property type="entry name" value="SLL1039 PROTEIN"/>
    <property type="match status" value="1"/>
</dbReference>
<dbReference type="PANTHER" id="PTHR34595">
    <property type="entry name" value="BLR5612 PROTEIN"/>
    <property type="match status" value="1"/>
</dbReference>
<dbReference type="Gene3D" id="3.40.50.11290">
    <property type="match status" value="1"/>
</dbReference>
<proteinExistence type="predicted"/>
<dbReference type="Gene3D" id="3.30.1490.270">
    <property type="match status" value="1"/>
</dbReference>
<dbReference type="InterPro" id="IPR016450">
    <property type="entry name" value="UCP005522"/>
</dbReference>
<dbReference type="OrthoDB" id="9804079at2"/>
<dbReference type="SUPFAM" id="SSF56059">
    <property type="entry name" value="Glutathione synthetase ATP-binding domain-like"/>
    <property type="match status" value="1"/>
</dbReference>
<dbReference type="Pfam" id="PF14403">
    <property type="entry name" value="CP_ATPgrasp_2"/>
    <property type="match status" value="1"/>
</dbReference>
<dbReference type="InterPro" id="IPR025841">
    <property type="entry name" value="CP_ATPgrasp_2"/>
</dbReference>
<accession>A0A5Q2QBK2</accession>
<dbReference type="AlphaFoldDB" id="A0A5Q2QBK2"/>
<sequence length="484" mass="53038">MACLFDEYPAQAGFFDELLDQGAPRPVARALCEQLNQLTHADLSERQAALDAEIRAQGISFTVYSDSQNIDRAWPLDLIPRVIGAREWRCTSAGLQQRLQALNLFIDDLYNDQRVLKDGIIPSALLLDSPNFRPECIGTKPAHGVWAHVCGSDLVRDGEGTIRVLEDNLRVPSGVSYMLENRNLIKRVLPELFKSQNVLPVQDYATSLLDTLTSLSPRTDVQPTVAVLTPGIYNSAYFEHCYLAQQMGAQLVEGADLVCQDNIVYMRTIFGLQRVDVIYRRIDDTFLDPDVFNPDSALGVRGLMAAWRAGNVAIANAPGAGVADDKAVYAYVPALIKYYLDQDPIIENVPTFLCSRPNECQHVLANLDKLVVKPVNESGGYGLLIGPHASQAERDATAAAIKHAPRNWIAQPMLNLSTTPTLIDGVLAPRHVDLRPFVLQGERTACTTGGLCRVALTEGSLVVNSSQGGGSKDMWVIEDERGAN</sequence>
<feature type="domain" description="Circularly permuted ATP-grasp type 2" evidence="1">
    <location>
        <begin position="80"/>
        <end position="455"/>
    </location>
</feature>
<dbReference type="RefSeq" id="WP_153713156.1">
    <property type="nucleotide sequence ID" value="NZ_CP045871.1"/>
</dbReference>
<evidence type="ECO:0000313" key="3">
    <source>
        <dbReference type="Proteomes" id="UP000388235"/>
    </source>
</evidence>
<dbReference type="InterPro" id="IPR051680">
    <property type="entry name" value="ATP-dep_Glu-Cys_Ligase-2"/>
</dbReference>
<evidence type="ECO:0000313" key="2">
    <source>
        <dbReference type="EMBL" id="QGG79652.1"/>
    </source>
</evidence>